<reference evidence="8" key="1">
    <citation type="submission" date="2023-07" db="EMBL/GenBank/DDBJ databases">
        <authorList>
            <consortium name="CYATHOMIX"/>
        </authorList>
    </citation>
    <scope>NUCLEOTIDE SEQUENCE</scope>
    <source>
        <strain evidence="8">N/A</strain>
    </source>
</reference>
<dbReference type="Proteomes" id="UP001176961">
    <property type="component" value="Unassembled WGS sequence"/>
</dbReference>
<dbReference type="InterPro" id="IPR027267">
    <property type="entry name" value="AH/BAR_dom_sf"/>
</dbReference>
<evidence type="ECO:0000313" key="8">
    <source>
        <dbReference type="EMBL" id="CAJ0598023.1"/>
    </source>
</evidence>
<dbReference type="GO" id="GO:0043226">
    <property type="term" value="C:organelle"/>
    <property type="evidence" value="ECO:0007669"/>
    <property type="project" value="UniProtKB-ARBA"/>
</dbReference>
<comment type="caution">
    <text evidence="8">The sequence shown here is derived from an EMBL/GenBank/DDBJ whole genome shotgun (WGS) entry which is preliminary data.</text>
</comment>
<evidence type="ECO:0000256" key="2">
    <source>
        <dbReference type="ARBA" id="ARBA00022443"/>
    </source>
</evidence>
<keyword evidence="4" id="KW-0597">Phosphoprotein</keyword>
<feature type="compositionally biased region" description="Basic and acidic residues" evidence="6">
    <location>
        <begin position="30"/>
        <end position="45"/>
    </location>
</feature>
<evidence type="ECO:0000256" key="4">
    <source>
        <dbReference type="ARBA" id="ARBA00022553"/>
    </source>
</evidence>
<keyword evidence="9" id="KW-1185">Reference proteome</keyword>
<protein>
    <recommendedName>
        <fullName evidence="7">SH3 domain-containing protein</fullName>
    </recommendedName>
</protein>
<dbReference type="AlphaFoldDB" id="A0AA36M4M2"/>
<dbReference type="PANTHER" id="PTHR23065">
    <property type="entry name" value="PROLINE-SERINE-THREONINE PHOSPHATASE INTERACTING PROTEIN 1"/>
    <property type="match status" value="1"/>
</dbReference>
<dbReference type="SUPFAM" id="SSF50044">
    <property type="entry name" value="SH3-domain"/>
    <property type="match status" value="1"/>
</dbReference>
<feature type="domain" description="SH3" evidence="7">
    <location>
        <begin position="549"/>
        <end position="611"/>
    </location>
</feature>
<feature type="region of interest" description="Disordered" evidence="6">
    <location>
        <begin position="1"/>
        <end position="55"/>
    </location>
</feature>
<evidence type="ECO:0000256" key="3">
    <source>
        <dbReference type="ARBA" id="ARBA00022490"/>
    </source>
</evidence>
<evidence type="ECO:0000256" key="5">
    <source>
        <dbReference type="PROSITE-ProRule" id="PRU00192"/>
    </source>
</evidence>
<dbReference type="SUPFAM" id="SSF103657">
    <property type="entry name" value="BAR/IMD domain-like"/>
    <property type="match status" value="1"/>
</dbReference>
<dbReference type="InterPro" id="IPR001452">
    <property type="entry name" value="SH3_domain"/>
</dbReference>
<sequence length="611" mass="69314">GTSKTPPQHHHHHHRSGDNDDVDDATPFPLRERGRGSGDDGDRRSAAATKRRLRPPRLVQQILRRLLSHRLVTGAAREMNARMSRLRRSLSRSVHQLSLSRSGSLNGLIELPTSSFTTLVDKFASPTNFDQLRQLVQHNNEVLREVIAAFEEKAALDFHYSKTLKKISANLHKATHLVESDIDKGWTSVAEQFDVQATIHSNLGSALTDDVIQPLRSIQMSEAKTIRAAAVFVERETRKLKERKDATTRTKRLLYECSKQLEKLEQANDQQQAGERATIKKRRIEEQVKKQEESYIWETVDLEKQRRVAEGVLRKGVESLEAVERQRLAHCQTALGRYQRKIEQLGPNLQQMFERHTNNLDVAVQATANDYISGIHPSSTAVNHVILMDLYAENFGEIMCGSRRRAALVRVSNILDNELQRLYSQGRADTQICNTRQITLVEFIEYLYYKVNDAINSLDGGQHRGYHRLVRFQHKTKDKAGLPTTVLTIPLAGEDQSLPPPSVCSGTIYAPPKTSPRTSDEYEEYDKISDEGFYNSSSRQTTVIDEPATNTTLCRVLYDFEPKHDDEIQVHAGECVVVEDRIGDDWLIGHVITENGGDYKTGRFPTSYVAF</sequence>
<dbReference type="Pfam" id="PF14604">
    <property type="entry name" value="SH3_9"/>
    <property type="match status" value="1"/>
</dbReference>
<dbReference type="EMBL" id="CATQJL010000223">
    <property type="protein sequence ID" value="CAJ0598023.1"/>
    <property type="molecule type" value="Genomic_DNA"/>
</dbReference>
<dbReference type="GO" id="GO:0005737">
    <property type="term" value="C:cytoplasm"/>
    <property type="evidence" value="ECO:0007669"/>
    <property type="project" value="TreeGrafter"/>
</dbReference>
<accession>A0AA36M4M2</accession>
<evidence type="ECO:0000256" key="6">
    <source>
        <dbReference type="SAM" id="MobiDB-lite"/>
    </source>
</evidence>
<evidence type="ECO:0000256" key="1">
    <source>
        <dbReference type="ARBA" id="ARBA00004496"/>
    </source>
</evidence>
<organism evidence="8 9">
    <name type="scientific">Cylicocyclus nassatus</name>
    <name type="common">Nematode worm</name>
    <dbReference type="NCBI Taxonomy" id="53992"/>
    <lineage>
        <taxon>Eukaryota</taxon>
        <taxon>Metazoa</taxon>
        <taxon>Ecdysozoa</taxon>
        <taxon>Nematoda</taxon>
        <taxon>Chromadorea</taxon>
        <taxon>Rhabditida</taxon>
        <taxon>Rhabditina</taxon>
        <taxon>Rhabditomorpha</taxon>
        <taxon>Strongyloidea</taxon>
        <taxon>Strongylidae</taxon>
        <taxon>Cylicocyclus</taxon>
    </lineage>
</organism>
<proteinExistence type="predicted"/>
<dbReference type="SMART" id="SM00055">
    <property type="entry name" value="FCH"/>
    <property type="match status" value="1"/>
</dbReference>
<dbReference type="Gene3D" id="1.20.1270.60">
    <property type="entry name" value="Arfaptin homology (AH) domain/BAR domain"/>
    <property type="match status" value="1"/>
</dbReference>
<keyword evidence="2 5" id="KW-0728">SH3 domain</keyword>
<feature type="non-terminal residue" evidence="8">
    <location>
        <position position="1"/>
    </location>
</feature>
<name>A0AA36M4M2_CYLNA</name>
<dbReference type="PROSITE" id="PS50002">
    <property type="entry name" value="SH3"/>
    <property type="match status" value="1"/>
</dbReference>
<dbReference type="InterPro" id="IPR036028">
    <property type="entry name" value="SH3-like_dom_sf"/>
</dbReference>
<comment type="subcellular location">
    <subcellularLocation>
        <location evidence="1">Cytoplasm</location>
    </subcellularLocation>
</comment>
<keyword evidence="3" id="KW-0963">Cytoplasm</keyword>
<dbReference type="SMART" id="SM00326">
    <property type="entry name" value="SH3"/>
    <property type="match status" value="1"/>
</dbReference>
<dbReference type="Gene3D" id="2.30.30.40">
    <property type="entry name" value="SH3 Domains"/>
    <property type="match status" value="1"/>
</dbReference>
<dbReference type="PANTHER" id="PTHR23065:SF7">
    <property type="entry name" value="NOSTRIN, ISOFORM H"/>
    <property type="match status" value="1"/>
</dbReference>
<gene>
    <name evidence="8" type="ORF">CYNAS_LOCUS10006</name>
</gene>
<dbReference type="Pfam" id="PF00611">
    <property type="entry name" value="FCH"/>
    <property type="match status" value="1"/>
</dbReference>
<dbReference type="CDD" id="cd00174">
    <property type="entry name" value="SH3"/>
    <property type="match status" value="1"/>
</dbReference>
<dbReference type="InterPro" id="IPR001060">
    <property type="entry name" value="FCH_dom"/>
</dbReference>
<evidence type="ECO:0000259" key="7">
    <source>
        <dbReference type="PROSITE" id="PS50002"/>
    </source>
</evidence>
<evidence type="ECO:0000313" key="9">
    <source>
        <dbReference type="Proteomes" id="UP001176961"/>
    </source>
</evidence>
<dbReference type="GO" id="GO:0005886">
    <property type="term" value="C:plasma membrane"/>
    <property type="evidence" value="ECO:0007669"/>
    <property type="project" value="TreeGrafter"/>
</dbReference>